<dbReference type="EMBL" id="CP163439">
    <property type="protein sequence ID" value="XDQ35360.1"/>
    <property type="molecule type" value="Genomic_DNA"/>
</dbReference>
<organism evidence="3">
    <name type="scientific">Streptomyces sp. R28</name>
    <dbReference type="NCBI Taxonomy" id="3238628"/>
    <lineage>
        <taxon>Bacteria</taxon>
        <taxon>Bacillati</taxon>
        <taxon>Actinomycetota</taxon>
        <taxon>Actinomycetes</taxon>
        <taxon>Kitasatosporales</taxon>
        <taxon>Streptomycetaceae</taxon>
        <taxon>Streptomyces</taxon>
    </lineage>
</organism>
<dbReference type="AlphaFoldDB" id="A0AB39Q0Z1"/>
<evidence type="ECO:0000313" key="3">
    <source>
        <dbReference type="EMBL" id="XDQ35360.1"/>
    </source>
</evidence>
<feature type="domain" description="TIR" evidence="2">
    <location>
        <begin position="1040"/>
        <end position="1213"/>
    </location>
</feature>
<dbReference type="NCBIfam" id="NF041121">
    <property type="entry name" value="SAV_2336_NTERM"/>
    <property type="match status" value="1"/>
</dbReference>
<dbReference type="InterPro" id="IPR000157">
    <property type="entry name" value="TIR_dom"/>
</dbReference>
<dbReference type="Pfam" id="PF13676">
    <property type="entry name" value="TIR_2"/>
    <property type="match status" value="1"/>
</dbReference>
<protein>
    <submittedName>
        <fullName evidence="3">TIR-like protein FxsC</fullName>
    </submittedName>
</protein>
<dbReference type="Gene3D" id="3.40.50.10140">
    <property type="entry name" value="Toll/interleukin-1 receptor homology (TIR) domain"/>
    <property type="match status" value="1"/>
</dbReference>
<dbReference type="SUPFAM" id="SSF52200">
    <property type="entry name" value="Toll/Interleukin receptor TIR domain"/>
    <property type="match status" value="1"/>
</dbReference>
<evidence type="ECO:0000259" key="2">
    <source>
        <dbReference type="PROSITE" id="PS50104"/>
    </source>
</evidence>
<dbReference type="InterPro" id="IPR047738">
    <property type="entry name" value="SAV_2336-like_N"/>
</dbReference>
<accession>A0AB39Q0Z1</accession>
<evidence type="ECO:0000256" key="1">
    <source>
        <dbReference type="SAM" id="MobiDB-lite"/>
    </source>
</evidence>
<feature type="region of interest" description="Disordered" evidence="1">
    <location>
        <begin position="51"/>
        <end position="106"/>
    </location>
</feature>
<sequence>MAEPGSVPDDVLREELARLLDAGGAPDADDALDVLWIARLSGLDPVDWSLLGNGTDPTRPPPPATPLPLVPQDDDPTPDTGPEPPSARLHLPGGTDGTAPAGPGGAHAIRVAQPQALPDALALTRALRPLRQTVPSTRARTLDVEATAAASGDTGLLLPILRPAPERRFSVDLLIDTGTTMKVWHRLADELRTLLARHGAFADVRAWALQTDGPEPTLAPFRRSGAQAASPVRRWRQALADPAGRRAVLVLTDGVGPSWYGTELPAALADWSVRRPVAALQVLPGRLWHRTALRTSAVRARGTETDRATIEVRSSGPLPGIARGRAGAEDRARIHWLPVLEVSGDWLSPWARLVSGRTTDWLPMRAAALTTVERPTLPASGASPSTPGEWIERFEEGYSPEAFRLVRLLAAAPLSLPVMRLVQRTMLPASTPMHLAEIFLSGLLVRRTPAAVPGEDPDSVLYDFRDGVREALLDRLTRTESLRVLERVIDGVSERVAATFGGVTDFGALLAAVAEGGGGLDGRGLPEGSRAFAEVALAVVAGVGGDHAEVVERLTRGRVRGVAPTESVPEPREERRRGWGLLSWWRRKGALEPEVGEARREGSVVAGGNIGVARTGERVPSRIPPLPEFYVRREEEASSVLRSLVGGNRDAAARGLLPMWTQCMIVGARGVGKTALAIECAQASADTFTMVRWIRAHKPDILREDLAALADDLGITLPENTLWDRLDRLFTYLSDNPGWLLIYDGVSSETFLTDERDSDPWPTWLPPPHSGSLLVTLSEGTRWWEEPYETVTLSGLTREAAVEFVRDALAPYRGEVWHEVAELADFVEIMGTHPGILAAVISNITERRLPIASFVEGLLIGRPATREFLSSLVSISREGRFVGTGVAVRPDVVLAAGFSPGPGVLQVRGPDGAEFRVVRASVVPETPKLVSIELEEAGLPAVPLAHSVESPFAAAWYEKPTGGSRTPEIKLSLASSEAVVPPAGAVVVDAGGRLCSLYSSKGVAWFVSPGLIDRIALSTGRVSHVREREPEAMPSEAPREGPLFFLSYSRAAYPASGKTHGNPEEDFFHLVSQHVMEMTDFDGESPGFMADSLTKGARWREEAYAALAEARVFVPLLSPSYFESKWCHREWSVFRWRQSLGGVIATVPVLWEPVDPTQLPREVREVQYMSSTLDSELAAVGGLRGLRESGHWSQYRRVAWAIAQTIVEVAQRRALPPVEPSLLADVRDFSEDEEP</sequence>
<dbReference type="SUPFAM" id="SSF52540">
    <property type="entry name" value="P-loop containing nucleoside triphosphate hydrolases"/>
    <property type="match status" value="1"/>
</dbReference>
<dbReference type="PROSITE" id="PS50104">
    <property type="entry name" value="TIR"/>
    <property type="match status" value="1"/>
</dbReference>
<dbReference type="InterPro" id="IPR027417">
    <property type="entry name" value="P-loop_NTPase"/>
</dbReference>
<feature type="compositionally biased region" description="Pro residues" evidence="1">
    <location>
        <begin position="58"/>
        <end position="69"/>
    </location>
</feature>
<dbReference type="RefSeq" id="WP_369169918.1">
    <property type="nucleotide sequence ID" value="NZ_CP163439.1"/>
</dbReference>
<dbReference type="GO" id="GO:0007165">
    <property type="term" value="P:signal transduction"/>
    <property type="evidence" value="ECO:0007669"/>
    <property type="project" value="InterPro"/>
</dbReference>
<gene>
    <name evidence="3" type="ORF">AB5J49_19620</name>
</gene>
<dbReference type="InterPro" id="IPR047603">
    <property type="entry name" value="FxsC_N"/>
</dbReference>
<proteinExistence type="predicted"/>
<dbReference type="Gene3D" id="3.40.50.300">
    <property type="entry name" value="P-loop containing nucleotide triphosphate hydrolases"/>
    <property type="match status" value="1"/>
</dbReference>
<reference evidence="3" key="1">
    <citation type="submission" date="2024-07" db="EMBL/GenBank/DDBJ databases">
        <authorList>
            <person name="Yu S.T."/>
        </authorList>
    </citation>
    <scope>NUCLEOTIDE SEQUENCE</scope>
    <source>
        <strain evidence="3">R28</strain>
    </source>
</reference>
<dbReference type="InterPro" id="IPR035897">
    <property type="entry name" value="Toll_tir_struct_dom_sf"/>
</dbReference>
<dbReference type="NCBIfam" id="NF040588">
    <property type="entry name" value="FxsC_Nterm"/>
    <property type="match status" value="1"/>
</dbReference>
<name>A0AB39Q0Z1_9ACTN</name>